<evidence type="ECO:0000313" key="1">
    <source>
        <dbReference type="EMBL" id="PWJ22079.1"/>
    </source>
</evidence>
<sequence>MSDWHVVSMVSEPPQLVLAFVAHWLDRGAGHVHLHLDAPDPALMARLGAVSGCSVTVLDAGYWQGDRPARQVDRQRAMLQHVYDAGPAEWLLHVDADEALHPEVELRTILRRARPGLRKLRLGVAERVHAGRVNPDDIFDGVFRRPTPAALAGRVAEIDGSAARYLEAGMTGYASHKSLTRTGLGVTVGVHGAKAAGKGLLLEGALLHFDGMTPRNWTQKRHRVMAQQLACHANGPMERRAQFRHLLRHGDVEGALYRRLKVLSPERMAALDALGLIQDIRHDPSEAIRRRIPGAAPDLSVAAFDAHPLDIPGRRDPWSLWLRARRRLEVAFDRG</sequence>
<accession>A0A2Y9A843</accession>
<dbReference type="OrthoDB" id="7203640at2"/>
<protein>
    <submittedName>
        <fullName evidence="2">Glycosyl transferase family 2</fullName>
    </submittedName>
</protein>
<keyword evidence="2" id="KW-0808">Transferase</keyword>
<dbReference type="EMBL" id="UETC01000001">
    <property type="protein sequence ID" value="SSA38357.1"/>
    <property type="molecule type" value="Genomic_DNA"/>
</dbReference>
<organism evidence="2 4">
    <name type="scientific">Jannaschia seohaensis</name>
    <dbReference type="NCBI Taxonomy" id="475081"/>
    <lineage>
        <taxon>Bacteria</taxon>
        <taxon>Pseudomonadati</taxon>
        <taxon>Pseudomonadota</taxon>
        <taxon>Alphaproteobacteria</taxon>
        <taxon>Rhodobacterales</taxon>
        <taxon>Roseobacteraceae</taxon>
        <taxon>Jannaschia</taxon>
    </lineage>
</organism>
<keyword evidence="3" id="KW-1185">Reference proteome</keyword>
<dbReference type="EMBL" id="QGDJ01000001">
    <property type="protein sequence ID" value="PWJ22079.1"/>
    <property type="molecule type" value="Genomic_DNA"/>
</dbReference>
<dbReference type="Pfam" id="PF13704">
    <property type="entry name" value="Glyco_tranf_2_4"/>
    <property type="match status" value="1"/>
</dbReference>
<gene>
    <name evidence="1" type="ORF">BCF38_101488</name>
    <name evidence="2" type="ORF">SAMN05421539_101488</name>
</gene>
<dbReference type="AlphaFoldDB" id="A0A2Y9A843"/>
<dbReference type="Proteomes" id="UP000245839">
    <property type="component" value="Unassembled WGS sequence"/>
</dbReference>
<name>A0A2Y9A843_9RHOB</name>
<dbReference type="RefSeq" id="WP_109562667.1">
    <property type="nucleotide sequence ID" value="NZ_QGDJ01000001.1"/>
</dbReference>
<reference evidence="2 4" key="1">
    <citation type="submission" date="2016-10" db="EMBL/GenBank/DDBJ databases">
        <authorList>
            <person name="Cai Z."/>
        </authorList>
    </citation>
    <scope>NUCLEOTIDE SEQUENCE [LARGE SCALE GENOMIC DNA]</scope>
    <source>
        <strain evidence="2 4">DSM 25227</strain>
    </source>
</reference>
<evidence type="ECO:0000313" key="3">
    <source>
        <dbReference type="Proteomes" id="UP000245839"/>
    </source>
</evidence>
<proteinExistence type="predicted"/>
<evidence type="ECO:0000313" key="4">
    <source>
        <dbReference type="Proteomes" id="UP000251571"/>
    </source>
</evidence>
<dbReference type="Proteomes" id="UP000251571">
    <property type="component" value="Unassembled WGS sequence"/>
</dbReference>
<dbReference type="GO" id="GO:0016740">
    <property type="term" value="F:transferase activity"/>
    <property type="evidence" value="ECO:0007669"/>
    <property type="project" value="UniProtKB-KW"/>
</dbReference>
<evidence type="ECO:0000313" key="2">
    <source>
        <dbReference type="EMBL" id="SSA38357.1"/>
    </source>
</evidence>
<reference evidence="1 3" key="2">
    <citation type="submission" date="2018-03" db="EMBL/GenBank/DDBJ databases">
        <title>Genomic Encyclopedia of Archaeal and Bacterial Type Strains, Phase II (KMG-II): from individual species to whole genera.</title>
        <authorList>
            <person name="Goeker M."/>
        </authorList>
    </citation>
    <scope>NUCLEOTIDE SEQUENCE [LARGE SCALE GENOMIC DNA]</scope>
    <source>
        <strain evidence="1 3">DSM 25227</strain>
    </source>
</reference>